<dbReference type="GO" id="GO:0019674">
    <property type="term" value="P:NAD+ metabolic process"/>
    <property type="evidence" value="ECO:0007669"/>
    <property type="project" value="InterPro"/>
</dbReference>
<evidence type="ECO:0000256" key="4">
    <source>
        <dbReference type="ARBA" id="ARBA00023027"/>
    </source>
</evidence>
<keyword evidence="6" id="KW-0963">Cytoplasm</keyword>
<dbReference type="InterPro" id="IPR017438">
    <property type="entry name" value="ATP-NAD_kinase_N"/>
</dbReference>
<keyword evidence="8" id="KW-1185">Reference proteome</keyword>
<keyword evidence="1 6" id="KW-0808">Transferase</keyword>
<dbReference type="GO" id="GO:0006741">
    <property type="term" value="P:NADP+ biosynthetic process"/>
    <property type="evidence" value="ECO:0007669"/>
    <property type="project" value="UniProtKB-UniRule"/>
</dbReference>
<dbReference type="Gene3D" id="3.40.50.10330">
    <property type="entry name" value="Probable inorganic polyphosphate/atp-NAD kinase, domain 1"/>
    <property type="match status" value="1"/>
</dbReference>
<feature type="binding site" evidence="6">
    <location>
        <begin position="73"/>
        <end position="74"/>
    </location>
    <ligand>
        <name>NAD(+)</name>
        <dbReference type="ChEBI" id="CHEBI:57540"/>
    </ligand>
</feature>
<dbReference type="PANTHER" id="PTHR20275:SF0">
    <property type="entry name" value="NAD KINASE"/>
    <property type="match status" value="1"/>
</dbReference>
<evidence type="ECO:0000313" key="7">
    <source>
        <dbReference type="EMBL" id="MCP9764659.1"/>
    </source>
</evidence>
<proteinExistence type="inferred from homology"/>
<comment type="function">
    <text evidence="6">Involved in the regulation of the intracellular balance of NAD and NADP, and is a key enzyme in the biosynthesis of NADP. Catalyzes specifically the phosphorylation on 2'-hydroxyl of the adenosine moiety of NAD to yield NADP.</text>
</comment>
<accession>A0AAE3H3W0</accession>
<keyword evidence="4 6" id="KW-0520">NAD</keyword>
<dbReference type="GO" id="GO:0051287">
    <property type="term" value="F:NAD binding"/>
    <property type="evidence" value="ECO:0007669"/>
    <property type="project" value="UniProtKB-ARBA"/>
</dbReference>
<dbReference type="EMBL" id="RJUF01000175">
    <property type="protein sequence ID" value="MCP9764659.1"/>
    <property type="molecule type" value="Genomic_DNA"/>
</dbReference>
<dbReference type="GO" id="GO:0005524">
    <property type="term" value="F:ATP binding"/>
    <property type="evidence" value="ECO:0007669"/>
    <property type="project" value="UniProtKB-KW"/>
</dbReference>
<gene>
    <name evidence="6" type="primary">nadK</name>
    <name evidence="7" type="ORF">EGI31_17105</name>
</gene>
<evidence type="ECO:0000256" key="6">
    <source>
        <dbReference type="HAMAP-Rule" id="MF_00361"/>
    </source>
</evidence>
<dbReference type="Gene3D" id="2.60.200.30">
    <property type="entry name" value="Probable inorganic polyphosphate/atp-NAD kinase, domain 2"/>
    <property type="match status" value="1"/>
</dbReference>
<comment type="catalytic activity">
    <reaction evidence="5 6">
        <text>NAD(+) + ATP = ADP + NADP(+) + H(+)</text>
        <dbReference type="Rhea" id="RHEA:18629"/>
        <dbReference type="ChEBI" id="CHEBI:15378"/>
        <dbReference type="ChEBI" id="CHEBI:30616"/>
        <dbReference type="ChEBI" id="CHEBI:57540"/>
        <dbReference type="ChEBI" id="CHEBI:58349"/>
        <dbReference type="ChEBI" id="CHEBI:456216"/>
        <dbReference type="EC" id="2.7.1.23"/>
    </reaction>
</comment>
<dbReference type="Pfam" id="PF20143">
    <property type="entry name" value="NAD_kinase_C"/>
    <property type="match status" value="1"/>
</dbReference>
<dbReference type="AlphaFoldDB" id="A0AAE3H3W0"/>
<reference evidence="7 8" key="1">
    <citation type="submission" date="2018-11" db="EMBL/GenBank/DDBJ databases">
        <title>Novel bacteria species description.</title>
        <authorList>
            <person name="Han J.-H."/>
        </authorList>
    </citation>
    <scope>NUCLEOTIDE SEQUENCE [LARGE SCALE GENOMIC DNA]</scope>
    <source>
        <strain evidence="7 8">KCTC23259</strain>
    </source>
</reference>
<dbReference type="InterPro" id="IPR002504">
    <property type="entry name" value="NADK"/>
</dbReference>
<dbReference type="GO" id="GO:0005737">
    <property type="term" value="C:cytoplasm"/>
    <property type="evidence" value="ECO:0007669"/>
    <property type="project" value="UniProtKB-SubCell"/>
</dbReference>
<dbReference type="InterPro" id="IPR017437">
    <property type="entry name" value="ATP-NAD_kinase_PpnK-typ_C"/>
</dbReference>
<feature type="binding site" evidence="6">
    <location>
        <begin position="147"/>
        <end position="148"/>
    </location>
    <ligand>
        <name>NAD(+)</name>
        <dbReference type="ChEBI" id="CHEBI:57540"/>
    </ligand>
</feature>
<keyword evidence="3 6" id="KW-0521">NADP</keyword>
<feature type="binding site" evidence="6">
    <location>
        <position position="177"/>
    </location>
    <ligand>
        <name>NAD(+)</name>
        <dbReference type="ChEBI" id="CHEBI:57540"/>
    </ligand>
</feature>
<dbReference type="Proteomes" id="UP001204144">
    <property type="component" value="Unassembled WGS sequence"/>
</dbReference>
<evidence type="ECO:0000256" key="3">
    <source>
        <dbReference type="ARBA" id="ARBA00022857"/>
    </source>
</evidence>
<comment type="caution">
    <text evidence="7">The sequence shown here is derived from an EMBL/GenBank/DDBJ whole genome shotgun (WGS) entry which is preliminary data.</text>
</comment>
<comment type="subcellular location">
    <subcellularLocation>
        <location evidence="6">Cytoplasm</location>
    </subcellularLocation>
</comment>
<comment type="similarity">
    <text evidence="6">Belongs to the NAD kinase family.</text>
</comment>
<sequence length="295" mass="32880">MKFAIHGRVFKSDSSAAIQEIFDELKSNDIAYQVSDSFTEILHEAQIQFDDTNIFKNAQDLQDIDIAFSLGGDGSFLETLGLVASNEIPVLGINFGRLGFLTDIQPQNIKKTIKKILAKQYKIDERLMLHTEANNDFFESGMNFALNEIAISKTDTSSMIVIHAYIDGEFLNSYWADGLMVATPTGSTGYNLSCGGPLVMPKSENFIITPICPHNLFVRPIIVSSQSKITLKVESRSKNFLVSMDSRAKIIGDDVGEINISMETFKAKLVKIDGMSFLSTLRKKLNWGDDIRNRN</sequence>
<dbReference type="InterPro" id="IPR016064">
    <property type="entry name" value="NAD/diacylglycerol_kinase_sf"/>
</dbReference>
<dbReference type="SUPFAM" id="SSF111331">
    <property type="entry name" value="NAD kinase/diacylglycerol kinase-like"/>
    <property type="match status" value="1"/>
</dbReference>
<keyword evidence="6" id="KW-0547">Nucleotide-binding</keyword>
<dbReference type="PANTHER" id="PTHR20275">
    <property type="entry name" value="NAD KINASE"/>
    <property type="match status" value="1"/>
</dbReference>
<dbReference type="HAMAP" id="MF_00361">
    <property type="entry name" value="NAD_kinase"/>
    <property type="match status" value="1"/>
</dbReference>
<dbReference type="RefSeq" id="WP_255038351.1">
    <property type="nucleotide sequence ID" value="NZ_RJUF01000175.1"/>
</dbReference>
<evidence type="ECO:0000256" key="5">
    <source>
        <dbReference type="ARBA" id="ARBA00047925"/>
    </source>
</evidence>
<comment type="cofactor">
    <cofactor evidence="6">
        <name>a divalent metal cation</name>
        <dbReference type="ChEBI" id="CHEBI:60240"/>
    </cofactor>
</comment>
<feature type="binding site" evidence="6">
    <location>
        <begin position="188"/>
        <end position="193"/>
    </location>
    <ligand>
        <name>NAD(+)</name>
        <dbReference type="ChEBI" id="CHEBI:57540"/>
    </ligand>
</feature>
<dbReference type="Pfam" id="PF01513">
    <property type="entry name" value="NAD_kinase"/>
    <property type="match status" value="1"/>
</dbReference>
<dbReference type="GO" id="GO:0003951">
    <property type="term" value="F:NAD+ kinase activity"/>
    <property type="evidence" value="ECO:0007669"/>
    <property type="project" value="UniProtKB-UniRule"/>
</dbReference>
<dbReference type="GO" id="GO:0046872">
    <property type="term" value="F:metal ion binding"/>
    <property type="evidence" value="ECO:0007669"/>
    <property type="project" value="UniProtKB-UniRule"/>
</dbReference>
<keyword evidence="2 6" id="KW-0418">Kinase</keyword>
<feature type="active site" description="Proton acceptor" evidence="6">
    <location>
        <position position="73"/>
    </location>
</feature>
<name>A0AAE3H3W0_9BACT</name>
<evidence type="ECO:0000256" key="1">
    <source>
        <dbReference type="ARBA" id="ARBA00022679"/>
    </source>
</evidence>
<keyword evidence="6" id="KW-0067">ATP-binding</keyword>
<comment type="caution">
    <text evidence="6">Lacks conserved residue(s) required for the propagation of feature annotation.</text>
</comment>
<evidence type="ECO:0000313" key="8">
    <source>
        <dbReference type="Proteomes" id="UP001204144"/>
    </source>
</evidence>
<organism evidence="7 8">
    <name type="scientific">Lacihabitans soyangensis</name>
    <dbReference type="NCBI Taxonomy" id="869394"/>
    <lineage>
        <taxon>Bacteria</taxon>
        <taxon>Pseudomonadati</taxon>
        <taxon>Bacteroidota</taxon>
        <taxon>Cytophagia</taxon>
        <taxon>Cytophagales</taxon>
        <taxon>Leadbetterellaceae</taxon>
        <taxon>Lacihabitans</taxon>
    </lineage>
</organism>
<protein>
    <recommendedName>
        <fullName evidence="6">NAD kinase</fullName>
        <ecNumber evidence="6">2.7.1.23</ecNumber>
    </recommendedName>
    <alternativeName>
        <fullName evidence="6">ATP-dependent NAD kinase</fullName>
    </alternativeName>
</protein>
<dbReference type="NCBIfam" id="NF002521">
    <property type="entry name" value="PRK01911.1"/>
    <property type="match status" value="1"/>
</dbReference>
<evidence type="ECO:0000256" key="2">
    <source>
        <dbReference type="ARBA" id="ARBA00022777"/>
    </source>
</evidence>
<dbReference type="EC" id="2.7.1.23" evidence="6"/>